<evidence type="ECO:0000256" key="1">
    <source>
        <dbReference type="ARBA" id="ARBA00006763"/>
    </source>
</evidence>
<comment type="similarity">
    <text evidence="1 2">Belongs to the LOG family.</text>
</comment>
<dbReference type="SUPFAM" id="SSF102405">
    <property type="entry name" value="MCP/YpsA-like"/>
    <property type="match status" value="1"/>
</dbReference>
<dbReference type="PANTHER" id="PTHR31223:SF70">
    <property type="entry name" value="LOG FAMILY PROTEIN YJL055W"/>
    <property type="match status" value="1"/>
</dbReference>
<dbReference type="InterPro" id="IPR031100">
    <property type="entry name" value="LOG_fam"/>
</dbReference>
<dbReference type="STRING" id="1817813.A2008_12550"/>
<evidence type="ECO:0000313" key="4">
    <source>
        <dbReference type="Proteomes" id="UP000178735"/>
    </source>
</evidence>
<keyword evidence="2" id="KW-0203">Cytokinin biosynthesis</keyword>
<accession>A0A1F7WVC8</accession>
<dbReference type="InterPro" id="IPR005269">
    <property type="entry name" value="LOG"/>
</dbReference>
<dbReference type="FunFam" id="3.40.50.450:FF:000012">
    <property type="entry name" value="LOG family protein YvdD"/>
    <property type="match status" value="1"/>
</dbReference>
<dbReference type="EC" id="3.2.2.n1" evidence="2"/>
<dbReference type="GO" id="GO:0005829">
    <property type="term" value="C:cytosol"/>
    <property type="evidence" value="ECO:0007669"/>
    <property type="project" value="TreeGrafter"/>
</dbReference>
<reference evidence="3 4" key="1">
    <citation type="journal article" date="2016" name="Nat. Commun.">
        <title>Thousands of microbial genomes shed light on interconnected biogeochemical processes in an aquifer system.</title>
        <authorList>
            <person name="Anantharaman K."/>
            <person name="Brown C.T."/>
            <person name="Hug L.A."/>
            <person name="Sharon I."/>
            <person name="Castelle C.J."/>
            <person name="Probst A.J."/>
            <person name="Thomas B.C."/>
            <person name="Singh A."/>
            <person name="Wilkins M.J."/>
            <person name="Karaoz U."/>
            <person name="Brodie E.L."/>
            <person name="Williams K.H."/>
            <person name="Hubbard S.S."/>
            <person name="Banfield J.F."/>
        </authorList>
    </citation>
    <scope>NUCLEOTIDE SEQUENCE [LARGE SCALE GENOMIC DNA]</scope>
</reference>
<gene>
    <name evidence="3" type="ORF">A2008_12550</name>
</gene>
<name>A0A1F7WVC8_9BACT</name>
<organism evidence="3 4">
    <name type="scientific">Candidatus Wallbacteria bacterium GWC2_49_35</name>
    <dbReference type="NCBI Taxonomy" id="1817813"/>
    <lineage>
        <taxon>Bacteria</taxon>
        <taxon>Candidatus Walliibacteriota</taxon>
    </lineage>
</organism>
<sequence length="198" mass="21685">MKRICVFCGSNPGNNPEYVRAAHALGERIAKSGAELVYGGGNVGIMGEIANAVLAGGGRAIGVIPKTLVDKELAHRCLTELRVVNTMHERKALMSELSDAFIALPGGIGTLEEFFEVLTWAQLGFQKKACGLLNIAGYYDHLIAFIDKMVSEGFLNESHRGLMVIEKDPAAIIEKLKSHKPVITDKWLNEFNLNRNDY</sequence>
<dbReference type="GO" id="GO:0009691">
    <property type="term" value="P:cytokinin biosynthetic process"/>
    <property type="evidence" value="ECO:0007669"/>
    <property type="project" value="UniProtKB-UniRule"/>
</dbReference>
<dbReference type="GO" id="GO:0016799">
    <property type="term" value="F:hydrolase activity, hydrolyzing N-glycosyl compounds"/>
    <property type="evidence" value="ECO:0007669"/>
    <property type="project" value="TreeGrafter"/>
</dbReference>
<dbReference type="NCBIfam" id="TIGR00730">
    <property type="entry name" value="Rossman fold protein, TIGR00730 family"/>
    <property type="match status" value="1"/>
</dbReference>
<dbReference type="Gene3D" id="3.40.50.450">
    <property type="match status" value="1"/>
</dbReference>
<dbReference type="Pfam" id="PF03641">
    <property type="entry name" value="Lysine_decarbox"/>
    <property type="match status" value="1"/>
</dbReference>
<keyword evidence="2" id="KW-0378">Hydrolase</keyword>
<dbReference type="PANTHER" id="PTHR31223">
    <property type="entry name" value="LOG FAMILY PROTEIN YJL055W"/>
    <property type="match status" value="1"/>
</dbReference>
<dbReference type="AlphaFoldDB" id="A0A1F7WVC8"/>
<dbReference type="Proteomes" id="UP000178735">
    <property type="component" value="Unassembled WGS sequence"/>
</dbReference>
<protein>
    <recommendedName>
        <fullName evidence="2">Cytokinin riboside 5'-monophosphate phosphoribohydrolase</fullName>
        <ecNumber evidence="2">3.2.2.n1</ecNumber>
    </recommendedName>
</protein>
<evidence type="ECO:0000256" key="2">
    <source>
        <dbReference type="RuleBase" id="RU363015"/>
    </source>
</evidence>
<comment type="caution">
    <text evidence="3">The sequence shown here is derived from an EMBL/GenBank/DDBJ whole genome shotgun (WGS) entry which is preliminary data.</text>
</comment>
<evidence type="ECO:0000313" key="3">
    <source>
        <dbReference type="EMBL" id="OGM06025.1"/>
    </source>
</evidence>
<proteinExistence type="inferred from homology"/>
<dbReference type="EMBL" id="MGFH01000084">
    <property type="protein sequence ID" value="OGM06025.1"/>
    <property type="molecule type" value="Genomic_DNA"/>
</dbReference>